<proteinExistence type="predicted"/>
<evidence type="ECO:0000313" key="2">
    <source>
        <dbReference type="Proteomes" id="UP000624183"/>
    </source>
</evidence>
<protein>
    <submittedName>
        <fullName evidence="1">Uncharacterized protein</fullName>
    </submittedName>
</protein>
<evidence type="ECO:0000313" key="1">
    <source>
        <dbReference type="EMBL" id="GGZ83199.1"/>
    </source>
</evidence>
<dbReference type="Proteomes" id="UP000624183">
    <property type="component" value="Unassembled WGS sequence"/>
</dbReference>
<name>A0ABQ3CBE8_9ACTN</name>
<comment type="caution">
    <text evidence="1">The sequence shown here is derived from an EMBL/GenBank/DDBJ whole genome shotgun (WGS) entry which is preliminary data.</text>
</comment>
<gene>
    <name evidence="1" type="ORF">GCM10010328_66970</name>
</gene>
<sequence length="73" mass="7545">MAAIPPLDPNPINPAAFTVTAERGPCLIYASSTGDAITLVDQMVVSSPRERAICRALLVHSLALLDGTEGSAP</sequence>
<accession>A0ABQ3CBE8</accession>
<reference evidence="2" key="1">
    <citation type="journal article" date="2019" name="Int. J. Syst. Evol. Microbiol.">
        <title>The Global Catalogue of Microorganisms (GCM) 10K type strain sequencing project: providing services to taxonomists for standard genome sequencing and annotation.</title>
        <authorList>
            <consortium name="The Broad Institute Genomics Platform"/>
            <consortium name="The Broad Institute Genome Sequencing Center for Infectious Disease"/>
            <person name="Wu L."/>
            <person name="Ma J."/>
        </authorList>
    </citation>
    <scope>NUCLEOTIDE SEQUENCE [LARGE SCALE GENOMIC DNA]</scope>
    <source>
        <strain evidence="2">JCM 4602</strain>
    </source>
</reference>
<dbReference type="EMBL" id="BMUW01000030">
    <property type="protein sequence ID" value="GGZ83199.1"/>
    <property type="molecule type" value="Genomic_DNA"/>
</dbReference>
<keyword evidence="2" id="KW-1185">Reference proteome</keyword>
<organism evidence="1 2">
    <name type="scientific">Streptomyces rubiginosohelvolus</name>
    <dbReference type="NCBI Taxonomy" id="67362"/>
    <lineage>
        <taxon>Bacteria</taxon>
        <taxon>Bacillati</taxon>
        <taxon>Actinomycetota</taxon>
        <taxon>Actinomycetes</taxon>
        <taxon>Kitasatosporales</taxon>
        <taxon>Streptomycetaceae</taxon>
        <taxon>Streptomyces</taxon>
    </lineage>
</organism>